<dbReference type="OMA" id="VEMYSSP"/>
<dbReference type="Proteomes" id="UP000187013">
    <property type="component" value="Unassembled WGS sequence"/>
</dbReference>
<dbReference type="InterPro" id="IPR008011">
    <property type="entry name" value="Complex1_LYR_dom"/>
</dbReference>
<evidence type="ECO:0000313" key="6">
    <source>
        <dbReference type="EMBL" id="GAV50756.1"/>
    </source>
</evidence>
<evidence type="ECO:0000313" key="7">
    <source>
        <dbReference type="Proteomes" id="UP000187013"/>
    </source>
</evidence>
<accession>A0A1Q3A4V7</accession>
<organism evidence="6 7">
    <name type="scientific">Zygosaccharomyces rouxii</name>
    <dbReference type="NCBI Taxonomy" id="4956"/>
    <lineage>
        <taxon>Eukaryota</taxon>
        <taxon>Fungi</taxon>
        <taxon>Dikarya</taxon>
        <taxon>Ascomycota</taxon>
        <taxon>Saccharomycotina</taxon>
        <taxon>Saccharomycetes</taxon>
        <taxon>Saccharomycetales</taxon>
        <taxon>Saccharomycetaceae</taxon>
        <taxon>Zygosaccharomyces</taxon>
    </lineage>
</organism>
<dbReference type="GO" id="GO:0034553">
    <property type="term" value="P:mitochondrial respiratory chain complex II assembly"/>
    <property type="evidence" value="ECO:0007669"/>
    <property type="project" value="EnsemblFungi"/>
</dbReference>
<evidence type="ECO:0000256" key="3">
    <source>
        <dbReference type="ARBA" id="ARBA00023186"/>
    </source>
</evidence>
<comment type="caution">
    <text evidence="6">The sequence shown here is derived from an EMBL/GenBank/DDBJ whole genome shotgun (WGS) entry which is preliminary data.</text>
</comment>
<dbReference type="eggNOG" id="KOG4620">
    <property type="taxonomic scope" value="Eukaryota"/>
</dbReference>
<evidence type="ECO:0000256" key="1">
    <source>
        <dbReference type="ARBA" id="ARBA00004305"/>
    </source>
</evidence>
<reference evidence="6 7" key="1">
    <citation type="submission" date="2016-08" db="EMBL/GenBank/DDBJ databases">
        <title>Draft genome sequence of allopolyploid Zygosaccharomyces rouxii.</title>
        <authorList>
            <person name="Watanabe J."/>
            <person name="Uehara K."/>
            <person name="Mogi Y."/>
            <person name="Tsukioka Y."/>
        </authorList>
    </citation>
    <scope>NUCLEOTIDE SEQUENCE [LARGE SCALE GENOMIC DNA]</scope>
    <source>
        <strain evidence="6 7">NBRC 110957</strain>
    </source>
</reference>
<proteinExistence type="inferred from homology"/>
<dbReference type="GO" id="GO:0005759">
    <property type="term" value="C:mitochondrial matrix"/>
    <property type="evidence" value="ECO:0007669"/>
    <property type="project" value="UniProtKB-SubCell"/>
</dbReference>
<protein>
    <recommendedName>
        <fullName evidence="5">Complex 1 LYR protein domain-containing protein</fullName>
    </recommendedName>
</protein>
<dbReference type="PANTHER" id="PTHR13675">
    <property type="entry name" value="LYR MOTIF-CONTAINING PROTEIN 2"/>
    <property type="match status" value="1"/>
</dbReference>
<evidence type="ECO:0000256" key="2">
    <source>
        <dbReference type="ARBA" id="ARBA00023128"/>
    </source>
</evidence>
<keyword evidence="2" id="KW-0496">Mitochondrion</keyword>
<feature type="domain" description="Complex 1 LYR protein" evidence="5">
    <location>
        <begin position="10"/>
        <end position="67"/>
    </location>
</feature>
<name>A0A1Q3A4V7_ZYGRO</name>
<evidence type="ECO:0000259" key="5">
    <source>
        <dbReference type="Pfam" id="PF05347"/>
    </source>
</evidence>
<dbReference type="AlphaFoldDB" id="A0A1Q3A4V7"/>
<comment type="similarity">
    <text evidence="4">Belongs to the complex I LYR family. SDHAF1 subfamily.</text>
</comment>
<dbReference type="PANTHER" id="PTHR13675:SF1">
    <property type="entry name" value="SUCCINATE DEHYDROGENASE ASSEMBLY FACTOR 1, MITOCHONDRIAL"/>
    <property type="match status" value="1"/>
</dbReference>
<comment type="subcellular location">
    <subcellularLocation>
        <location evidence="1">Mitochondrion matrix</location>
    </subcellularLocation>
</comment>
<dbReference type="CDD" id="cd20268">
    <property type="entry name" value="Complex1_LYR_SDHAF1_LYRM8"/>
    <property type="match status" value="1"/>
</dbReference>
<keyword evidence="3" id="KW-0143">Chaperone</keyword>
<sequence>MAKRLSGLQKEVLHLYRASVRVAHTKPKQNQPHFINYIREEFGKHKDLPKRDFTTIEHLLRVGNKRINLYSSPELKDIN</sequence>
<dbReference type="OrthoDB" id="273010at2759"/>
<dbReference type="EMBL" id="BDGX01000026">
    <property type="protein sequence ID" value="GAV50756.1"/>
    <property type="molecule type" value="Genomic_DNA"/>
</dbReference>
<evidence type="ECO:0000256" key="4">
    <source>
        <dbReference type="ARBA" id="ARBA00025715"/>
    </source>
</evidence>
<dbReference type="InterPro" id="IPR045295">
    <property type="entry name" value="Complex1_LYR_SDHAF1_LYRM8"/>
</dbReference>
<gene>
    <name evidence="6" type="ORF">ZYGR_0Z01790</name>
</gene>
<dbReference type="Pfam" id="PF05347">
    <property type="entry name" value="Complex1_LYR"/>
    <property type="match status" value="1"/>
</dbReference>